<dbReference type="RefSeq" id="WP_051385235.1">
    <property type="nucleotide sequence ID" value="NZ_AYGX02000166.1"/>
</dbReference>
<dbReference type="EMBL" id="AYGX02000166">
    <property type="protein sequence ID" value="KRO23692.1"/>
    <property type="molecule type" value="Genomic_DNA"/>
</dbReference>
<evidence type="ECO:0000313" key="2">
    <source>
        <dbReference type="Proteomes" id="UP000050920"/>
    </source>
</evidence>
<evidence type="ECO:0000313" key="1">
    <source>
        <dbReference type="EMBL" id="KRO23692.1"/>
    </source>
</evidence>
<sequence>MRKQKFYNLEKDTTDWYTERWLNEQTRVRDVDNLQVWHHYWEDVAGDLWVDFNNPEENVHQDFLAYRQAKQYLTPEQLQAVRHLAALSIPAFAKLVGLSANALRELEQDQRVQTDAEERRLVPVWQSFQNDAQLSER</sequence>
<proteinExistence type="predicted"/>
<comment type="caution">
    <text evidence="1">The sequence shown here is derived from an EMBL/GenBank/DDBJ whole genome shotgun (WGS) entry which is preliminary data.</text>
</comment>
<dbReference type="GO" id="GO:0003677">
    <property type="term" value="F:DNA binding"/>
    <property type="evidence" value="ECO:0007669"/>
    <property type="project" value="InterPro"/>
</dbReference>
<gene>
    <name evidence="1" type="ORF">DY78_GL001729</name>
</gene>
<name>A0A0R2NE98_9LACO</name>
<dbReference type="AlphaFoldDB" id="A0A0R2NE98"/>
<protein>
    <submittedName>
        <fullName evidence="1">Uncharacterized protein</fullName>
    </submittedName>
</protein>
<keyword evidence="2" id="KW-1185">Reference proteome</keyword>
<dbReference type="Gene3D" id="1.10.260.40">
    <property type="entry name" value="lambda repressor-like DNA-binding domains"/>
    <property type="match status" value="1"/>
</dbReference>
<dbReference type="Proteomes" id="UP000050920">
    <property type="component" value="Unassembled WGS sequence"/>
</dbReference>
<dbReference type="InterPro" id="IPR010982">
    <property type="entry name" value="Lambda_DNA-bd_dom_sf"/>
</dbReference>
<reference evidence="1 2" key="1">
    <citation type="journal article" date="2015" name="Genome Announc.">
        <title>Expanding the biotechnology potential of lactobacilli through comparative genomics of 213 strains and associated genera.</title>
        <authorList>
            <person name="Sun Z."/>
            <person name="Harris H.M."/>
            <person name="McCann A."/>
            <person name="Guo C."/>
            <person name="Argimon S."/>
            <person name="Zhang W."/>
            <person name="Yang X."/>
            <person name="Jeffery I.B."/>
            <person name="Cooney J.C."/>
            <person name="Kagawa T.F."/>
            <person name="Liu W."/>
            <person name="Song Y."/>
            <person name="Salvetti E."/>
            <person name="Wrobel A."/>
            <person name="Rasinkangas P."/>
            <person name="Parkhill J."/>
            <person name="Rea M.C."/>
            <person name="O'Sullivan O."/>
            <person name="Ritari J."/>
            <person name="Douillard F.P."/>
            <person name="Paul Ross R."/>
            <person name="Yang R."/>
            <person name="Briner A.E."/>
            <person name="Felis G.E."/>
            <person name="de Vos W.M."/>
            <person name="Barrangou R."/>
            <person name="Klaenhammer T.R."/>
            <person name="Caufield P.W."/>
            <person name="Cui Y."/>
            <person name="Zhang H."/>
            <person name="O'Toole P.W."/>
        </authorList>
    </citation>
    <scope>NUCLEOTIDE SEQUENCE [LARGE SCALE GENOMIC DNA]</scope>
    <source>
        <strain evidence="1 2">DSM 21115</strain>
    </source>
</reference>
<organism evidence="1 2">
    <name type="scientific">Lactiplantibacillus fabifermentans DSM 21115</name>
    <dbReference type="NCBI Taxonomy" id="1413187"/>
    <lineage>
        <taxon>Bacteria</taxon>
        <taxon>Bacillati</taxon>
        <taxon>Bacillota</taxon>
        <taxon>Bacilli</taxon>
        <taxon>Lactobacillales</taxon>
        <taxon>Lactobacillaceae</taxon>
        <taxon>Lactiplantibacillus</taxon>
    </lineage>
</organism>
<accession>A0A0R2NE98</accession>